<dbReference type="InterPro" id="IPR007393">
    <property type="entry name" value="YlxR_dom"/>
</dbReference>
<evidence type="ECO:0000259" key="1">
    <source>
        <dbReference type="Pfam" id="PF04296"/>
    </source>
</evidence>
<dbReference type="EMBL" id="DRUZ01000040">
    <property type="protein sequence ID" value="HHS01561.1"/>
    <property type="molecule type" value="Genomic_DNA"/>
</dbReference>
<name>A0A7C5Z6Q4_9FIRM</name>
<sequence length="94" mass="10981">MIDWGENVQEYIPHRKCVGCMSIKPKKELLRIVKTNEGIFIDPKQKIQGRGAYICKDLECLKLAIKKKGLERSLKINIPKSFYEELERFLKDGQ</sequence>
<dbReference type="AlphaFoldDB" id="A0A7C5Z6Q4"/>
<gene>
    <name evidence="2" type="ORF">ENL71_03370</name>
</gene>
<reference evidence="2" key="1">
    <citation type="journal article" date="2020" name="mSystems">
        <title>Genome- and Community-Level Interaction Insights into Carbon Utilization and Element Cycling Functions of Hydrothermarchaeota in Hydrothermal Sediment.</title>
        <authorList>
            <person name="Zhou Z."/>
            <person name="Liu Y."/>
            <person name="Xu W."/>
            <person name="Pan J."/>
            <person name="Luo Z.H."/>
            <person name="Li M."/>
        </authorList>
    </citation>
    <scope>NUCLEOTIDE SEQUENCE [LARGE SCALE GENOMIC DNA]</scope>
    <source>
        <strain evidence="2">SpSt-102</strain>
    </source>
</reference>
<dbReference type="InterPro" id="IPR037465">
    <property type="entry name" value="YlxR"/>
</dbReference>
<protein>
    <submittedName>
        <fullName evidence="2">YlxR family protein</fullName>
    </submittedName>
</protein>
<dbReference type="SUPFAM" id="SSF64376">
    <property type="entry name" value="YlxR-like"/>
    <property type="match status" value="1"/>
</dbReference>
<evidence type="ECO:0000313" key="2">
    <source>
        <dbReference type="EMBL" id="HHS01561.1"/>
    </source>
</evidence>
<organism evidence="2">
    <name type="scientific">Caldicellulosiruptor owensensis</name>
    <dbReference type="NCBI Taxonomy" id="55205"/>
    <lineage>
        <taxon>Bacteria</taxon>
        <taxon>Bacillati</taxon>
        <taxon>Bacillota</taxon>
        <taxon>Bacillota incertae sedis</taxon>
        <taxon>Caldicellulosiruptorales</taxon>
        <taxon>Caldicellulosiruptoraceae</taxon>
        <taxon>Caldicellulosiruptor</taxon>
    </lineage>
</organism>
<dbReference type="CDD" id="cd00279">
    <property type="entry name" value="YlxR"/>
    <property type="match status" value="1"/>
</dbReference>
<comment type="caution">
    <text evidence="2">The sequence shown here is derived from an EMBL/GenBank/DDBJ whole genome shotgun (WGS) entry which is preliminary data.</text>
</comment>
<dbReference type="Gene3D" id="3.30.1230.10">
    <property type="entry name" value="YlxR-like"/>
    <property type="match status" value="1"/>
</dbReference>
<accession>A0A7C5Z6Q4</accession>
<dbReference type="InterPro" id="IPR035931">
    <property type="entry name" value="YlxR-like_sf"/>
</dbReference>
<proteinExistence type="predicted"/>
<dbReference type="PANTHER" id="PTHR34215:SF1">
    <property type="entry name" value="YLXR DOMAIN-CONTAINING PROTEIN"/>
    <property type="match status" value="1"/>
</dbReference>
<feature type="domain" description="YlxR" evidence="1">
    <location>
        <begin position="15"/>
        <end position="88"/>
    </location>
</feature>
<dbReference type="NCBIfam" id="NF047356">
    <property type="entry name" value="RNA_bind_RnpM"/>
    <property type="match status" value="1"/>
</dbReference>
<dbReference type="PANTHER" id="PTHR34215">
    <property type="entry name" value="BLL0784 PROTEIN"/>
    <property type="match status" value="1"/>
</dbReference>
<dbReference type="Pfam" id="PF04296">
    <property type="entry name" value="YlxR"/>
    <property type="match status" value="1"/>
</dbReference>